<dbReference type="RefSeq" id="XP_002173682.1">
    <property type="nucleotide sequence ID" value="XM_002173646.1"/>
</dbReference>
<gene>
    <name evidence="2" type="primary">mug129a</name>
    <name evidence="1" type="ORF">SJAG_02476</name>
</gene>
<dbReference type="AlphaFoldDB" id="B6K2K8"/>
<name>B6K2K8_SCHJY</name>
<sequence length="336" mass="38981">MSEEEEAVKLKRKSKLRRGLIRFQRFIMNMVLCNAVQPVDAKQTLLKIQLESDKRPVELPNDPLLLQPPKNAKGTVSRMDVVSCNSAAEKMIAIGSPSGVLNWHWACREFVYHLAQLEKQCNLQNEINKNLGISEHRLRMIKCLTVWNDKAGMNFGLESIECAVAKRREIFIRLVAGQRLWTMSSELNRLSMLVNSFRVLEQESQYELPLSETELVFRHRVCMFQFGHPAFYFLPMFNEVQLYYAWCSFLSASVEHNCPLEIPWNRPSNVGDPMNRWEELLQLAPNQACRNWIHILFLTELLPKNLVLYEVDPQIPISQTAAYLRDGLRKGLIFCL</sequence>
<reference evidence="1 3" key="1">
    <citation type="journal article" date="2011" name="Science">
        <title>Comparative functional genomics of the fission yeasts.</title>
        <authorList>
            <person name="Rhind N."/>
            <person name="Chen Z."/>
            <person name="Yassour M."/>
            <person name="Thompson D.A."/>
            <person name="Haas B.J."/>
            <person name="Habib N."/>
            <person name="Wapinski I."/>
            <person name="Roy S."/>
            <person name="Lin M.F."/>
            <person name="Heiman D.I."/>
            <person name="Young S.K."/>
            <person name="Furuya K."/>
            <person name="Guo Y."/>
            <person name="Pidoux A."/>
            <person name="Chen H.M."/>
            <person name="Robbertse B."/>
            <person name="Goldberg J.M."/>
            <person name="Aoki K."/>
            <person name="Bayne E.H."/>
            <person name="Berlin A.M."/>
            <person name="Desjardins C.A."/>
            <person name="Dobbs E."/>
            <person name="Dukaj L."/>
            <person name="Fan L."/>
            <person name="FitzGerald M.G."/>
            <person name="French C."/>
            <person name="Gujja S."/>
            <person name="Hansen K."/>
            <person name="Keifenheim D."/>
            <person name="Levin J.Z."/>
            <person name="Mosher R.A."/>
            <person name="Mueller C.A."/>
            <person name="Pfiffner J."/>
            <person name="Priest M."/>
            <person name="Russ C."/>
            <person name="Smialowska A."/>
            <person name="Swoboda P."/>
            <person name="Sykes S.M."/>
            <person name="Vaughn M."/>
            <person name="Vengrova S."/>
            <person name="Yoder R."/>
            <person name="Zeng Q."/>
            <person name="Allshire R."/>
            <person name="Baulcombe D."/>
            <person name="Birren B.W."/>
            <person name="Brown W."/>
            <person name="Ekwall K."/>
            <person name="Kellis M."/>
            <person name="Leatherwood J."/>
            <person name="Levin H."/>
            <person name="Margalit H."/>
            <person name="Martienssen R."/>
            <person name="Nieduszynski C.A."/>
            <person name="Spatafora J.W."/>
            <person name="Friedman N."/>
            <person name="Dalgaard J.Z."/>
            <person name="Baumann P."/>
            <person name="Niki H."/>
            <person name="Regev A."/>
            <person name="Nusbaum C."/>
        </authorList>
    </citation>
    <scope>NUCLEOTIDE SEQUENCE [LARGE SCALE GENOMIC DNA]</scope>
    <source>
        <strain evidence="3">yFS275 / FY16936</strain>
    </source>
</reference>
<accession>B6K2K8</accession>
<dbReference type="EMBL" id="KE651166">
    <property type="protein sequence ID" value="EEB07389.1"/>
    <property type="molecule type" value="Genomic_DNA"/>
</dbReference>
<evidence type="ECO:0000313" key="3">
    <source>
        <dbReference type="Proteomes" id="UP000001744"/>
    </source>
</evidence>
<evidence type="ECO:0000313" key="1">
    <source>
        <dbReference type="EMBL" id="EEB07389.1"/>
    </source>
</evidence>
<dbReference type="HOGENOM" id="CLU_826817_0_0_1"/>
<keyword evidence="3" id="KW-1185">Reference proteome</keyword>
<dbReference type="Proteomes" id="UP000001744">
    <property type="component" value="Unassembled WGS sequence"/>
</dbReference>
<dbReference type="VEuPathDB" id="FungiDB:SJAG_02476"/>
<evidence type="ECO:0000313" key="2">
    <source>
        <dbReference type="JaponicusDB" id="SJAG_02476"/>
    </source>
</evidence>
<dbReference type="GeneID" id="7049226"/>
<dbReference type="JaponicusDB" id="SJAG_02476">
    <property type="gene designation" value="mug129a"/>
</dbReference>
<proteinExistence type="predicted"/>
<organism evidence="1 3">
    <name type="scientific">Schizosaccharomyces japonicus (strain yFS275 / FY16936)</name>
    <name type="common">Fission yeast</name>
    <dbReference type="NCBI Taxonomy" id="402676"/>
    <lineage>
        <taxon>Eukaryota</taxon>
        <taxon>Fungi</taxon>
        <taxon>Dikarya</taxon>
        <taxon>Ascomycota</taxon>
        <taxon>Taphrinomycotina</taxon>
        <taxon>Schizosaccharomycetes</taxon>
        <taxon>Schizosaccharomycetales</taxon>
        <taxon>Schizosaccharomycetaceae</taxon>
        <taxon>Schizosaccharomyces</taxon>
    </lineage>
</organism>
<protein>
    <submittedName>
        <fullName evidence="1">Uncharacterized protein</fullName>
    </submittedName>
</protein>